<organism evidence="2 3">
    <name type="scientific">Pendulispora brunnea</name>
    <dbReference type="NCBI Taxonomy" id="2905690"/>
    <lineage>
        <taxon>Bacteria</taxon>
        <taxon>Pseudomonadati</taxon>
        <taxon>Myxococcota</taxon>
        <taxon>Myxococcia</taxon>
        <taxon>Myxococcales</taxon>
        <taxon>Sorangiineae</taxon>
        <taxon>Pendulisporaceae</taxon>
        <taxon>Pendulispora</taxon>
    </lineage>
</organism>
<evidence type="ECO:0000313" key="3">
    <source>
        <dbReference type="Proteomes" id="UP001379533"/>
    </source>
</evidence>
<keyword evidence="3" id="KW-1185">Reference proteome</keyword>
<reference evidence="2 3" key="1">
    <citation type="submission" date="2021-12" db="EMBL/GenBank/DDBJ databases">
        <title>Discovery of the Pendulisporaceae a myxobacterial family with distinct sporulation behavior and unique specialized metabolism.</title>
        <authorList>
            <person name="Garcia R."/>
            <person name="Popoff A."/>
            <person name="Bader C.D."/>
            <person name="Loehr J."/>
            <person name="Walesch S."/>
            <person name="Walt C."/>
            <person name="Boldt J."/>
            <person name="Bunk B."/>
            <person name="Haeckl F.J.F.P.J."/>
            <person name="Gunesch A.P."/>
            <person name="Birkelbach J."/>
            <person name="Nuebel U."/>
            <person name="Pietschmann T."/>
            <person name="Bach T."/>
            <person name="Mueller R."/>
        </authorList>
    </citation>
    <scope>NUCLEOTIDE SEQUENCE [LARGE SCALE GENOMIC DNA]</scope>
    <source>
        <strain evidence="2 3">MSr12523</strain>
    </source>
</reference>
<feature type="chain" id="PRO_5045152551" description="FG-GAP repeat protein" evidence="1">
    <location>
        <begin position="22"/>
        <end position="445"/>
    </location>
</feature>
<sequence length="445" mass="45606">MRFVRVVALLLFLLAARDVQAASALQNVATEVAKGLTAIPPATVVIAAPAVSDMAGATPARMDELSVRIAGVIAGKLGGTTRAHERALHLSGARAVAGRGGALLFLSVEIARGELRVTADLYPVMSNGWDRIRIPAPPPRAHTYTSVPIDAEVRAFFPSISLEQASVRKSRHEEGDVLAVACGDANGDGGMELVLVSKTRVAVGTLRGGRFVVGKAASWPQLARRLPVPLREPLAGAAFVRAGLVGTGAPRLLVGTTEREAVALDAGLGVRATLPGIPLAVGDVDGCATVNPEASAFEGDVTGCALGGKERPVRLAAPVARFDAVAAGEITSRDGASHVVVAAREPGGKLRLRLDGGEVRTGDVVGAQLAVGDLDLDGASEIVTSGVEADDVLQVLSWTGDGSDPVVRKKIPAPGGVRALTICPPEARGVPALVAVVGPEVWVVR</sequence>
<dbReference type="Proteomes" id="UP001379533">
    <property type="component" value="Chromosome"/>
</dbReference>
<evidence type="ECO:0000256" key="1">
    <source>
        <dbReference type="SAM" id="SignalP"/>
    </source>
</evidence>
<evidence type="ECO:0008006" key="4">
    <source>
        <dbReference type="Google" id="ProtNLM"/>
    </source>
</evidence>
<name>A0ABZ2K7Z6_9BACT</name>
<gene>
    <name evidence="2" type="ORF">LZC95_43955</name>
</gene>
<proteinExistence type="predicted"/>
<dbReference type="EMBL" id="CP089982">
    <property type="protein sequence ID" value="WXA93397.1"/>
    <property type="molecule type" value="Genomic_DNA"/>
</dbReference>
<dbReference type="InterPro" id="IPR028994">
    <property type="entry name" value="Integrin_alpha_N"/>
</dbReference>
<dbReference type="RefSeq" id="WP_394843996.1">
    <property type="nucleotide sequence ID" value="NZ_CP089982.1"/>
</dbReference>
<dbReference type="SUPFAM" id="SSF69318">
    <property type="entry name" value="Integrin alpha N-terminal domain"/>
    <property type="match status" value="1"/>
</dbReference>
<accession>A0ABZ2K7Z6</accession>
<evidence type="ECO:0000313" key="2">
    <source>
        <dbReference type="EMBL" id="WXA93397.1"/>
    </source>
</evidence>
<keyword evidence="1" id="KW-0732">Signal</keyword>
<protein>
    <recommendedName>
        <fullName evidence="4">FG-GAP repeat protein</fullName>
    </recommendedName>
</protein>
<feature type="signal peptide" evidence="1">
    <location>
        <begin position="1"/>
        <end position="21"/>
    </location>
</feature>